<dbReference type="RefSeq" id="WP_374038225.1">
    <property type="nucleotide sequence ID" value="NZ_CP169082.1"/>
</dbReference>
<keyword evidence="3" id="KW-0328">Glycosyltransferase</keyword>
<feature type="domain" description="Glycosyltransferase subfamily 4-like N-terminal" evidence="2">
    <location>
        <begin position="15"/>
        <end position="161"/>
    </location>
</feature>
<keyword evidence="4" id="KW-1185">Reference proteome</keyword>
<dbReference type="Pfam" id="PF13439">
    <property type="entry name" value="Glyco_transf_4"/>
    <property type="match status" value="1"/>
</dbReference>
<evidence type="ECO:0000313" key="3">
    <source>
        <dbReference type="EMBL" id="MFC5345674.1"/>
    </source>
</evidence>
<dbReference type="PANTHER" id="PTHR12526:SF630">
    <property type="entry name" value="GLYCOSYLTRANSFERASE"/>
    <property type="match status" value="1"/>
</dbReference>
<organism evidence="3 4">
    <name type="scientific">Brevundimonas staleyi</name>
    <dbReference type="NCBI Taxonomy" id="74326"/>
    <lineage>
        <taxon>Bacteria</taxon>
        <taxon>Pseudomonadati</taxon>
        <taxon>Pseudomonadota</taxon>
        <taxon>Alphaproteobacteria</taxon>
        <taxon>Caulobacterales</taxon>
        <taxon>Caulobacteraceae</taxon>
        <taxon>Brevundimonas</taxon>
    </lineage>
</organism>
<dbReference type="EMBL" id="JBHSLF010000052">
    <property type="protein sequence ID" value="MFC5345674.1"/>
    <property type="molecule type" value="Genomic_DNA"/>
</dbReference>
<dbReference type="Proteomes" id="UP001596152">
    <property type="component" value="Unassembled WGS sequence"/>
</dbReference>
<feature type="domain" description="Glycosyl transferase family 1" evidence="1">
    <location>
        <begin position="199"/>
        <end position="349"/>
    </location>
</feature>
<evidence type="ECO:0000313" key="4">
    <source>
        <dbReference type="Proteomes" id="UP001596152"/>
    </source>
</evidence>
<comment type="caution">
    <text evidence="3">The sequence shown here is derived from an EMBL/GenBank/DDBJ whole genome shotgun (WGS) entry which is preliminary data.</text>
</comment>
<proteinExistence type="predicted"/>
<evidence type="ECO:0000259" key="1">
    <source>
        <dbReference type="Pfam" id="PF00534"/>
    </source>
</evidence>
<dbReference type="Pfam" id="PF00534">
    <property type="entry name" value="Glycos_transf_1"/>
    <property type="match status" value="1"/>
</dbReference>
<evidence type="ECO:0000259" key="2">
    <source>
        <dbReference type="Pfam" id="PF13439"/>
    </source>
</evidence>
<dbReference type="InterPro" id="IPR028098">
    <property type="entry name" value="Glyco_trans_4-like_N"/>
</dbReference>
<dbReference type="Gene3D" id="3.40.50.2000">
    <property type="entry name" value="Glycogen Phosphorylase B"/>
    <property type="match status" value="2"/>
</dbReference>
<dbReference type="PANTHER" id="PTHR12526">
    <property type="entry name" value="GLYCOSYLTRANSFERASE"/>
    <property type="match status" value="1"/>
</dbReference>
<dbReference type="SUPFAM" id="SSF53756">
    <property type="entry name" value="UDP-Glycosyltransferase/glycogen phosphorylase"/>
    <property type="match status" value="1"/>
</dbReference>
<dbReference type="GO" id="GO:0016757">
    <property type="term" value="F:glycosyltransferase activity"/>
    <property type="evidence" value="ECO:0007669"/>
    <property type="project" value="UniProtKB-KW"/>
</dbReference>
<sequence length="370" mass="40624">MTRKHVAFIAPSLGVGGAEIHLVQYANALIARGLDVSIIVVGKDTTVASRLHGQVRVLTLDARVRSPITWLRCAQAVRRLKPDVVVGWALWGNALAVAGRLFGSRIRTVIVELNYLPRQLEAASWVERLVVMAIVKGLYGCADVVAANSDEIIKWLKTILGPDVVYSRQFNPMDFDRADALALEAIPERDSQWWTGVRVLAVGRMVLAHKGFDILVKACAQLPESLEWKLILIGSGKDEHKLKEIIDQFDLSHNIKMIGSIDNPFSYYNKADIVVVPSRFEGFPNVLLEAMAVGRATIAADCLSGPRELTEEGRVGVLVPVDDTDALSEALSSLILNADRRASLGLNARTSTKERYSEHQVFEALSRALG</sequence>
<dbReference type="InterPro" id="IPR001296">
    <property type="entry name" value="Glyco_trans_1"/>
</dbReference>
<protein>
    <submittedName>
        <fullName evidence="3">Glycosyltransferase</fullName>
        <ecNumber evidence="3">2.4.-.-</ecNumber>
    </submittedName>
</protein>
<name>A0ABW0FW38_9CAUL</name>
<reference evidence="4" key="1">
    <citation type="journal article" date="2019" name="Int. J. Syst. Evol. Microbiol.">
        <title>The Global Catalogue of Microorganisms (GCM) 10K type strain sequencing project: providing services to taxonomists for standard genome sequencing and annotation.</title>
        <authorList>
            <consortium name="The Broad Institute Genomics Platform"/>
            <consortium name="The Broad Institute Genome Sequencing Center for Infectious Disease"/>
            <person name="Wu L."/>
            <person name="Ma J."/>
        </authorList>
    </citation>
    <scope>NUCLEOTIDE SEQUENCE [LARGE SCALE GENOMIC DNA]</scope>
    <source>
        <strain evidence="4">JCM 12125</strain>
    </source>
</reference>
<keyword evidence="3" id="KW-0808">Transferase</keyword>
<dbReference type="EC" id="2.4.-.-" evidence="3"/>
<gene>
    <name evidence="3" type="ORF">ACFPIE_17300</name>
</gene>
<accession>A0ABW0FW38</accession>